<dbReference type="RefSeq" id="WP_378257628.1">
    <property type="nucleotide sequence ID" value="NZ_JBHSIT010000006.1"/>
</dbReference>
<proteinExistence type="predicted"/>
<dbReference type="InterPro" id="IPR045401">
    <property type="entry name" value="GAP1-M"/>
</dbReference>
<feature type="domain" description="GTPase-associated protein 1 middle" evidence="2">
    <location>
        <begin position="147"/>
        <end position="238"/>
    </location>
</feature>
<evidence type="ECO:0000259" key="1">
    <source>
        <dbReference type="Pfam" id="PF20013"/>
    </source>
</evidence>
<evidence type="ECO:0000313" key="3">
    <source>
        <dbReference type="EMBL" id="MFC4909814.1"/>
    </source>
</evidence>
<keyword evidence="4" id="KW-1185">Reference proteome</keyword>
<sequence length="737" mass="78198">MAWQLHYTSARRGPTGRSGFQFVAETPGLPDGMRARVTPHLSYRPPPEAPLSPSDEELDQFPVSLLYDRVDGRPLLLRCRYLGRDYSGRYGNFFAHAVVAEPDELEGVRPAELWHAPLWTESPSSETELPEVDDLVPDEGLDPESLAAWLSDEPEGAYERLARIVDAVVTVLGRGHGRVVLVSSDVELVARWIAVVSYSLPVAAASALSFVTYSADPDGAPQRLVGTTPDVWASAQRTSPAFPLDRPVAGAQEAGRFARTVATCWREADFAGLDALAELALLGSSGAVPDPAVLDRAAGLLALCRGEHGVPEDEEAGAAELLTRHGTAIPDWVWRDLVRGVPSMGYELALAVHRWADAAGAPEVAVQCAARALSQAPDFTAVVRLATGGTPHGEIVAAASGRARSGASDLPKAFVECPAETRTALLEGVLNGLHAADAATRKAVLTDAACDLLYDELFSAGRPHESFSPYVEDGLRGVVAAEVLASVGRRTPERRVAVTGAILGLDLSVAELDPVLSAVWEEPPDPVVCLELLAAYPDACAEHPALGVLPSRTFVKVANGYGGLAEASTLRLAERVRTVLPGGAADADAAVVRAHADAVTADEPADAARALDGLPRAGRLAARAFESAAERLERRDPVFRAELLAAASPTARARLGVQWTGGPGGRRRRGGDGDRRDELIEVALRLRARGVREPALEEWARGAVSRFLAARHLESRFASDPALRAALKALLGDARRG</sequence>
<gene>
    <name evidence="3" type="ORF">ACFPCY_21015</name>
</gene>
<dbReference type="EMBL" id="JBHSIT010000006">
    <property type="protein sequence ID" value="MFC4909814.1"/>
    <property type="molecule type" value="Genomic_DNA"/>
</dbReference>
<dbReference type="Pfam" id="PF20013">
    <property type="entry name" value="GAP1-N2"/>
    <property type="match status" value="1"/>
</dbReference>
<feature type="domain" description="GTPase-associated protein 1 N-terminal" evidence="1">
    <location>
        <begin position="1"/>
        <end position="134"/>
    </location>
</feature>
<comment type="caution">
    <text evidence="3">The sequence shown here is derived from an EMBL/GenBank/DDBJ whole genome shotgun (WGS) entry which is preliminary data.</text>
</comment>
<dbReference type="Proteomes" id="UP001595872">
    <property type="component" value="Unassembled WGS sequence"/>
</dbReference>
<evidence type="ECO:0000313" key="4">
    <source>
        <dbReference type="Proteomes" id="UP001595872"/>
    </source>
</evidence>
<protein>
    <submittedName>
        <fullName evidence="3">Uncharacterized protein</fullName>
    </submittedName>
</protein>
<reference evidence="4" key="1">
    <citation type="journal article" date="2019" name="Int. J. Syst. Evol. Microbiol.">
        <title>The Global Catalogue of Microorganisms (GCM) 10K type strain sequencing project: providing services to taxonomists for standard genome sequencing and annotation.</title>
        <authorList>
            <consortium name="The Broad Institute Genomics Platform"/>
            <consortium name="The Broad Institute Genome Sequencing Center for Infectious Disease"/>
            <person name="Wu L."/>
            <person name="Ma J."/>
        </authorList>
    </citation>
    <scope>NUCLEOTIDE SEQUENCE [LARGE SCALE GENOMIC DNA]</scope>
    <source>
        <strain evidence="4">KLKA75</strain>
    </source>
</reference>
<dbReference type="Pfam" id="PF20014">
    <property type="entry name" value="GAP1-M"/>
    <property type="match status" value="1"/>
</dbReference>
<organism evidence="3 4">
    <name type="scientific">Actinomadura gamaensis</name>
    <dbReference type="NCBI Taxonomy" id="1763541"/>
    <lineage>
        <taxon>Bacteria</taxon>
        <taxon>Bacillati</taxon>
        <taxon>Actinomycetota</taxon>
        <taxon>Actinomycetes</taxon>
        <taxon>Streptosporangiales</taxon>
        <taxon>Thermomonosporaceae</taxon>
        <taxon>Actinomadura</taxon>
    </lineage>
</organism>
<evidence type="ECO:0000259" key="2">
    <source>
        <dbReference type="Pfam" id="PF20014"/>
    </source>
</evidence>
<name>A0ABV9U1R7_9ACTN</name>
<accession>A0ABV9U1R7</accession>
<dbReference type="InterPro" id="IPR045402">
    <property type="entry name" value="GAP1-N2"/>
</dbReference>